<dbReference type="EMBL" id="BARS01015309">
    <property type="protein sequence ID" value="GAF89019.1"/>
    <property type="molecule type" value="Genomic_DNA"/>
</dbReference>
<accession>X0T750</accession>
<evidence type="ECO:0000256" key="1">
    <source>
        <dbReference type="SAM" id="Phobius"/>
    </source>
</evidence>
<keyword evidence="1" id="KW-0472">Membrane</keyword>
<keyword evidence="1" id="KW-0812">Transmembrane</keyword>
<dbReference type="SUPFAM" id="SSF103473">
    <property type="entry name" value="MFS general substrate transporter"/>
    <property type="match status" value="1"/>
</dbReference>
<name>X0T750_9ZZZZ</name>
<evidence type="ECO:0008006" key="3">
    <source>
        <dbReference type="Google" id="ProtNLM"/>
    </source>
</evidence>
<keyword evidence="1" id="KW-1133">Transmembrane helix</keyword>
<feature type="transmembrane region" description="Helical" evidence="1">
    <location>
        <begin position="39"/>
        <end position="62"/>
    </location>
</feature>
<evidence type="ECO:0000313" key="2">
    <source>
        <dbReference type="EMBL" id="GAF89019.1"/>
    </source>
</evidence>
<dbReference type="InterPro" id="IPR036259">
    <property type="entry name" value="MFS_trans_sf"/>
</dbReference>
<reference evidence="2" key="1">
    <citation type="journal article" date="2014" name="Front. Microbiol.">
        <title>High frequency of phylogenetically diverse reductive dehalogenase-homologous genes in deep subseafloor sedimentary metagenomes.</title>
        <authorList>
            <person name="Kawai M."/>
            <person name="Futagami T."/>
            <person name="Toyoda A."/>
            <person name="Takaki Y."/>
            <person name="Nishi S."/>
            <person name="Hori S."/>
            <person name="Arai W."/>
            <person name="Tsubouchi T."/>
            <person name="Morono Y."/>
            <person name="Uchiyama I."/>
            <person name="Ito T."/>
            <person name="Fujiyama A."/>
            <person name="Inagaki F."/>
            <person name="Takami H."/>
        </authorList>
    </citation>
    <scope>NUCLEOTIDE SEQUENCE</scope>
    <source>
        <strain evidence="2">Expedition CK06-06</strain>
    </source>
</reference>
<gene>
    <name evidence="2" type="ORF">S01H1_25357</name>
</gene>
<sequence length="103" mass="11114">ASFTIVVFMILLGFSYGMSSTLFGAIWPEVYGTLHLGSLRAITVSLMVFMSAAGPGVTGWLIDLGVPFSTQLLYMGSFCFGAVVLMTLASHAYRVRLNQPEVI</sequence>
<organism evidence="2">
    <name type="scientific">marine sediment metagenome</name>
    <dbReference type="NCBI Taxonomy" id="412755"/>
    <lineage>
        <taxon>unclassified sequences</taxon>
        <taxon>metagenomes</taxon>
        <taxon>ecological metagenomes</taxon>
    </lineage>
</organism>
<dbReference type="AlphaFoldDB" id="X0T750"/>
<protein>
    <recommendedName>
        <fullName evidence="3">Major facilitator superfamily (MFS) profile domain-containing protein</fullName>
    </recommendedName>
</protein>
<feature type="non-terminal residue" evidence="2">
    <location>
        <position position="1"/>
    </location>
</feature>
<feature type="transmembrane region" description="Helical" evidence="1">
    <location>
        <begin position="68"/>
        <end position="89"/>
    </location>
</feature>
<feature type="transmembrane region" description="Helical" evidence="1">
    <location>
        <begin position="6"/>
        <end position="27"/>
    </location>
</feature>
<comment type="caution">
    <text evidence="2">The sequence shown here is derived from an EMBL/GenBank/DDBJ whole genome shotgun (WGS) entry which is preliminary data.</text>
</comment>
<proteinExistence type="predicted"/>